<dbReference type="STRING" id="663331.D4ASI5"/>
<dbReference type="eggNOG" id="KOG1286">
    <property type="taxonomic scope" value="Eukaryota"/>
</dbReference>
<evidence type="ECO:0000259" key="6">
    <source>
        <dbReference type="Pfam" id="PF00324"/>
    </source>
</evidence>
<evidence type="ECO:0000313" key="7">
    <source>
        <dbReference type="EMBL" id="EFE33735.1"/>
    </source>
</evidence>
<dbReference type="GeneID" id="9527001"/>
<feature type="transmembrane region" description="Helical" evidence="5">
    <location>
        <begin position="219"/>
        <end position="238"/>
    </location>
</feature>
<sequence>MDIVAATAAESKSLADSESMKMAARKINLRVITLYTLAMLTASFLVPRNHPFLNGKAQSVGSSSVFLIAVVEAGLPAVAHFFNAMYVFSAFTCAINSMYVASRVLHTLALREQTGPRWLTRRLQECHLGVPLRTVFATAGLMMIAYMGPTGGPGQVKRKYFRRSNLGDHHCSKLCTNVRISRLDEAKTLGNTSQAQSGCYERDHPRYPYKSHGQWLKGAYGLFSCLILIIFNGVGAFLETPFNVRHFLAAYIGVPVFFLLVIGYKFKKHGFHFSRWGPERSNDLQNTVQVTSKTRKGRLEFPDDGFTAENGKTFVKWIWTWMK</sequence>
<evidence type="ECO:0000256" key="5">
    <source>
        <dbReference type="SAM" id="Phobius"/>
    </source>
</evidence>
<evidence type="ECO:0000256" key="2">
    <source>
        <dbReference type="ARBA" id="ARBA00022692"/>
    </source>
</evidence>
<dbReference type="AlphaFoldDB" id="D4ASI5"/>
<gene>
    <name evidence="7" type="ORF">ARB_07200</name>
</gene>
<feature type="transmembrane region" description="Helical" evidence="5">
    <location>
        <begin position="66"/>
        <end position="88"/>
    </location>
</feature>
<evidence type="ECO:0000256" key="1">
    <source>
        <dbReference type="ARBA" id="ARBA00004141"/>
    </source>
</evidence>
<comment type="caution">
    <text evidence="7">The sequence shown here is derived from an EMBL/GenBank/DDBJ whole genome shotgun (WGS) entry which is preliminary data.</text>
</comment>
<dbReference type="HOGENOM" id="CLU_060350_0_0_1"/>
<feature type="domain" description="Amino acid permease/ SLC12A" evidence="6">
    <location>
        <begin position="3"/>
        <end position="147"/>
    </location>
</feature>
<dbReference type="InterPro" id="IPR004841">
    <property type="entry name" value="AA-permease/SLC12A_dom"/>
</dbReference>
<feature type="transmembrane region" description="Helical" evidence="5">
    <location>
        <begin position="244"/>
        <end position="266"/>
    </location>
</feature>
<comment type="subcellular location">
    <subcellularLocation>
        <location evidence="1">Membrane</location>
        <topology evidence="1">Multi-pass membrane protein</topology>
    </subcellularLocation>
</comment>
<reference evidence="8" key="1">
    <citation type="journal article" date="2011" name="Genome Biol.">
        <title>Comparative and functional genomics provide insights into the pathogenicity of dermatophytic fungi.</title>
        <authorList>
            <person name="Burmester A."/>
            <person name="Shelest E."/>
            <person name="Gloeckner G."/>
            <person name="Heddergott C."/>
            <person name="Schindler S."/>
            <person name="Staib P."/>
            <person name="Heidel A."/>
            <person name="Felder M."/>
            <person name="Petzold A."/>
            <person name="Szafranski K."/>
            <person name="Feuermann M."/>
            <person name="Pedruzzi I."/>
            <person name="Priebe S."/>
            <person name="Groth M."/>
            <person name="Winkler R."/>
            <person name="Li W."/>
            <person name="Kniemeyer O."/>
            <person name="Schroeckh V."/>
            <person name="Hertweck C."/>
            <person name="Hube B."/>
            <person name="White T.C."/>
            <person name="Platzer M."/>
            <person name="Guthke R."/>
            <person name="Heitman J."/>
            <person name="Woestemeyer J."/>
            <person name="Zipfel P.F."/>
            <person name="Monod M."/>
            <person name="Brakhage A.A."/>
        </authorList>
    </citation>
    <scope>NUCLEOTIDE SEQUENCE [LARGE SCALE GENOMIC DNA]</scope>
    <source>
        <strain evidence="8">ATCC MYA-4681 / CBS 112371</strain>
    </source>
</reference>
<dbReference type="Gene3D" id="1.20.1740.10">
    <property type="entry name" value="Amino acid/polyamine transporter I"/>
    <property type="match status" value="1"/>
</dbReference>
<protein>
    <recommendedName>
        <fullName evidence="6">Amino acid permease/ SLC12A domain-containing protein</fullName>
    </recommendedName>
</protein>
<dbReference type="InterPro" id="IPR050524">
    <property type="entry name" value="APC_YAT"/>
</dbReference>
<evidence type="ECO:0000256" key="3">
    <source>
        <dbReference type="ARBA" id="ARBA00022989"/>
    </source>
</evidence>
<evidence type="ECO:0000313" key="8">
    <source>
        <dbReference type="Proteomes" id="UP000008866"/>
    </source>
</evidence>
<feature type="transmembrane region" description="Helical" evidence="5">
    <location>
        <begin position="27"/>
        <end position="46"/>
    </location>
</feature>
<dbReference type="EMBL" id="ABSU01000008">
    <property type="protein sequence ID" value="EFE33735.1"/>
    <property type="molecule type" value="Genomic_DNA"/>
</dbReference>
<proteinExistence type="predicted"/>
<keyword evidence="4 5" id="KW-0472">Membrane</keyword>
<dbReference type="RefSeq" id="XP_003014638.1">
    <property type="nucleotide sequence ID" value="XM_003014592.1"/>
</dbReference>
<name>D4ASI5_ARTBC</name>
<dbReference type="KEGG" id="abe:ARB_07200"/>
<keyword evidence="8" id="KW-1185">Reference proteome</keyword>
<accession>D4ASI5</accession>
<organism evidence="7 8">
    <name type="scientific">Arthroderma benhamiae (strain ATCC MYA-4681 / CBS 112371)</name>
    <name type="common">Trichophyton mentagrophytes</name>
    <dbReference type="NCBI Taxonomy" id="663331"/>
    <lineage>
        <taxon>Eukaryota</taxon>
        <taxon>Fungi</taxon>
        <taxon>Dikarya</taxon>
        <taxon>Ascomycota</taxon>
        <taxon>Pezizomycotina</taxon>
        <taxon>Eurotiomycetes</taxon>
        <taxon>Eurotiomycetidae</taxon>
        <taxon>Onygenales</taxon>
        <taxon>Arthrodermataceae</taxon>
        <taxon>Trichophyton</taxon>
    </lineage>
</organism>
<dbReference type="PANTHER" id="PTHR43341">
    <property type="entry name" value="AMINO ACID PERMEASE"/>
    <property type="match status" value="1"/>
</dbReference>
<dbReference type="GO" id="GO:0015171">
    <property type="term" value="F:amino acid transmembrane transporter activity"/>
    <property type="evidence" value="ECO:0007669"/>
    <property type="project" value="TreeGrafter"/>
</dbReference>
<evidence type="ECO:0000256" key="4">
    <source>
        <dbReference type="ARBA" id="ARBA00023136"/>
    </source>
</evidence>
<dbReference type="PANTHER" id="PTHR43341:SF35">
    <property type="entry name" value="ACID TRANSPORTER, PUTATIVE-RELATED"/>
    <property type="match status" value="1"/>
</dbReference>
<dbReference type="Proteomes" id="UP000008866">
    <property type="component" value="Unassembled WGS sequence"/>
</dbReference>
<dbReference type="OMA" id="IWANFAS"/>
<keyword evidence="2 5" id="KW-0812">Transmembrane</keyword>
<keyword evidence="3 5" id="KW-1133">Transmembrane helix</keyword>
<dbReference type="GO" id="GO:0016020">
    <property type="term" value="C:membrane"/>
    <property type="evidence" value="ECO:0007669"/>
    <property type="project" value="UniProtKB-SubCell"/>
</dbReference>
<dbReference type="Pfam" id="PF00324">
    <property type="entry name" value="AA_permease"/>
    <property type="match status" value="1"/>
</dbReference>